<dbReference type="PANTHER" id="PTHR32282">
    <property type="entry name" value="BINDING PROTEIN TRANSPEPTIDASE, PUTATIVE-RELATED"/>
    <property type="match status" value="1"/>
</dbReference>
<evidence type="ECO:0000256" key="1">
    <source>
        <dbReference type="ARBA" id="ARBA00007090"/>
    </source>
</evidence>
<dbReference type="Pfam" id="PF17957">
    <property type="entry name" value="Big_7"/>
    <property type="match status" value="1"/>
</dbReference>
<dbReference type="GO" id="GO:0009252">
    <property type="term" value="P:peptidoglycan biosynthetic process"/>
    <property type="evidence" value="ECO:0007669"/>
    <property type="project" value="UniProtKB-KW"/>
</dbReference>
<reference evidence="17 18" key="1">
    <citation type="journal article" date="2016" name="Nat. Commun.">
        <title>Thousands of microbial genomes shed light on interconnected biogeochemical processes in an aquifer system.</title>
        <authorList>
            <person name="Anantharaman K."/>
            <person name="Brown C.T."/>
            <person name="Hug L.A."/>
            <person name="Sharon I."/>
            <person name="Castelle C.J."/>
            <person name="Probst A.J."/>
            <person name="Thomas B.C."/>
            <person name="Singh A."/>
            <person name="Wilkins M.J."/>
            <person name="Karaoz U."/>
            <person name="Brodie E.L."/>
            <person name="Williams K.H."/>
            <person name="Hubbard S.S."/>
            <person name="Banfield J.F."/>
        </authorList>
    </citation>
    <scope>NUCLEOTIDE SEQUENCE [LARGE SCALE GENOMIC DNA]</scope>
</reference>
<dbReference type="GO" id="GO:0009002">
    <property type="term" value="F:serine-type D-Ala-D-Ala carboxypeptidase activity"/>
    <property type="evidence" value="ECO:0007669"/>
    <property type="project" value="UniProtKB-EC"/>
</dbReference>
<dbReference type="GO" id="GO:0008955">
    <property type="term" value="F:peptidoglycan glycosyltransferase activity"/>
    <property type="evidence" value="ECO:0007669"/>
    <property type="project" value="UniProtKB-EC"/>
</dbReference>
<comment type="catalytic activity">
    <reaction evidence="12">
        <text>Preferential cleavage: (Ac)2-L-Lys-D-Ala-|-D-Ala. Also transpeptidation of peptidyl-alanyl moieties that are N-acyl substituents of D-alanine.</text>
        <dbReference type="EC" id="3.4.16.4"/>
    </reaction>
</comment>
<keyword evidence="14" id="KW-0812">Transmembrane</keyword>
<dbReference type="Pfam" id="PF00905">
    <property type="entry name" value="Transpeptidase"/>
    <property type="match status" value="1"/>
</dbReference>
<evidence type="ECO:0000256" key="12">
    <source>
        <dbReference type="ARBA" id="ARBA00034000"/>
    </source>
</evidence>
<dbReference type="InterPro" id="IPR012338">
    <property type="entry name" value="Beta-lactam/transpept-like"/>
</dbReference>
<keyword evidence="7" id="KW-0378">Hydrolase</keyword>
<evidence type="ECO:0000256" key="6">
    <source>
        <dbReference type="ARBA" id="ARBA00022679"/>
    </source>
</evidence>
<feature type="domain" description="Glycosyl transferase family 51" evidence="16">
    <location>
        <begin position="66"/>
        <end position="240"/>
    </location>
</feature>
<evidence type="ECO:0000256" key="5">
    <source>
        <dbReference type="ARBA" id="ARBA00022676"/>
    </source>
</evidence>
<dbReference type="SUPFAM" id="SSF53955">
    <property type="entry name" value="Lysozyme-like"/>
    <property type="match status" value="1"/>
</dbReference>
<dbReference type="InterPro" id="IPR036950">
    <property type="entry name" value="PBP_transglycosylase"/>
</dbReference>
<feature type="transmembrane region" description="Helical" evidence="14">
    <location>
        <begin position="12"/>
        <end position="33"/>
    </location>
</feature>
<dbReference type="Pfam" id="PF00912">
    <property type="entry name" value="Transgly"/>
    <property type="match status" value="1"/>
</dbReference>
<accession>A0A1G2MJ68</accession>
<dbReference type="InterPro" id="IPR050396">
    <property type="entry name" value="Glycosyltr_51/Transpeptidase"/>
</dbReference>
<comment type="caution">
    <text evidence="17">The sequence shown here is derived from an EMBL/GenBank/DDBJ whole genome shotgun (WGS) entry which is preliminary data.</text>
</comment>
<dbReference type="GO" id="GO:0071555">
    <property type="term" value="P:cell wall organization"/>
    <property type="evidence" value="ECO:0007669"/>
    <property type="project" value="UniProtKB-KW"/>
</dbReference>
<organism evidence="17 18">
    <name type="scientific">Candidatus Taylorbacteria bacterium RIFCSPHIGHO2_02_49_25</name>
    <dbReference type="NCBI Taxonomy" id="1802305"/>
    <lineage>
        <taxon>Bacteria</taxon>
        <taxon>Candidatus Tayloriibacteriota</taxon>
    </lineage>
</organism>
<dbReference type="FunFam" id="1.10.3810.10:FF:000001">
    <property type="entry name" value="Penicillin-binding protein 1A"/>
    <property type="match status" value="1"/>
</dbReference>
<dbReference type="Gene3D" id="1.10.3810.10">
    <property type="entry name" value="Biosynthetic peptidoglycan transglycosylase-like"/>
    <property type="match status" value="1"/>
</dbReference>
<dbReference type="Proteomes" id="UP000176493">
    <property type="component" value="Unassembled WGS sequence"/>
</dbReference>
<evidence type="ECO:0000259" key="16">
    <source>
        <dbReference type="Pfam" id="PF00912"/>
    </source>
</evidence>
<comment type="catalytic activity">
    <reaction evidence="13">
        <text>[GlcNAc-(1-&gt;4)-Mur2Ac(oyl-L-Ala-gamma-D-Glu-L-Lys-D-Ala-D-Ala)](n)-di-trans,octa-cis-undecaprenyl diphosphate + beta-D-GlcNAc-(1-&gt;4)-Mur2Ac(oyl-L-Ala-gamma-D-Glu-L-Lys-D-Ala-D-Ala)-di-trans,octa-cis-undecaprenyl diphosphate = [GlcNAc-(1-&gt;4)-Mur2Ac(oyl-L-Ala-gamma-D-Glu-L-Lys-D-Ala-D-Ala)](n+1)-di-trans,octa-cis-undecaprenyl diphosphate + di-trans,octa-cis-undecaprenyl diphosphate + H(+)</text>
        <dbReference type="Rhea" id="RHEA:23708"/>
        <dbReference type="Rhea" id="RHEA-COMP:9602"/>
        <dbReference type="Rhea" id="RHEA-COMP:9603"/>
        <dbReference type="ChEBI" id="CHEBI:15378"/>
        <dbReference type="ChEBI" id="CHEBI:58405"/>
        <dbReference type="ChEBI" id="CHEBI:60033"/>
        <dbReference type="ChEBI" id="CHEBI:78435"/>
        <dbReference type="EC" id="2.4.99.28"/>
    </reaction>
</comment>
<feature type="domain" description="Penicillin-binding protein transpeptidase" evidence="15">
    <location>
        <begin position="360"/>
        <end position="617"/>
    </location>
</feature>
<keyword evidence="8" id="KW-0133">Cell shape</keyword>
<evidence type="ECO:0000256" key="11">
    <source>
        <dbReference type="ARBA" id="ARBA00023316"/>
    </source>
</evidence>
<keyword evidence="10" id="KW-0511">Multifunctional enzyme</keyword>
<keyword evidence="3" id="KW-0121">Carboxypeptidase</keyword>
<evidence type="ECO:0000256" key="8">
    <source>
        <dbReference type="ARBA" id="ARBA00022960"/>
    </source>
</evidence>
<evidence type="ECO:0000256" key="9">
    <source>
        <dbReference type="ARBA" id="ARBA00022984"/>
    </source>
</evidence>
<evidence type="ECO:0000256" key="7">
    <source>
        <dbReference type="ARBA" id="ARBA00022801"/>
    </source>
</evidence>
<keyword evidence="5" id="KW-0328">Glycosyltransferase</keyword>
<keyword evidence="4" id="KW-0645">Protease</keyword>
<keyword evidence="14" id="KW-0472">Membrane</keyword>
<keyword evidence="6" id="KW-0808">Transferase</keyword>
<evidence type="ECO:0000256" key="13">
    <source>
        <dbReference type="ARBA" id="ARBA00049902"/>
    </source>
</evidence>
<name>A0A1G2MJ68_9BACT</name>
<keyword evidence="9" id="KW-0573">Peptidoglycan synthesis</keyword>
<proteinExistence type="inferred from homology"/>
<dbReference type="PANTHER" id="PTHR32282:SF33">
    <property type="entry name" value="PEPTIDOGLYCAN GLYCOSYLTRANSFERASE"/>
    <property type="match status" value="1"/>
</dbReference>
<evidence type="ECO:0000313" key="17">
    <source>
        <dbReference type="EMBL" id="OHA23051.1"/>
    </source>
</evidence>
<dbReference type="GO" id="GO:0008658">
    <property type="term" value="F:penicillin binding"/>
    <property type="evidence" value="ECO:0007669"/>
    <property type="project" value="InterPro"/>
</dbReference>
<protein>
    <submittedName>
        <fullName evidence="17">Uncharacterized protein</fullName>
    </submittedName>
</protein>
<dbReference type="GO" id="GO:0008360">
    <property type="term" value="P:regulation of cell shape"/>
    <property type="evidence" value="ECO:0007669"/>
    <property type="project" value="UniProtKB-KW"/>
</dbReference>
<comment type="similarity">
    <text evidence="1">In the C-terminal section; belongs to the transpeptidase family.</text>
</comment>
<dbReference type="AlphaFoldDB" id="A0A1G2MJ68"/>
<evidence type="ECO:0000313" key="18">
    <source>
        <dbReference type="Proteomes" id="UP000176493"/>
    </source>
</evidence>
<comment type="similarity">
    <text evidence="2">In the N-terminal section; belongs to the glycosyltransferase 51 family.</text>
</comment>
<dbReference type="InterPro" id="IPR023346">
    <property type="entry name" value="Lysozyme-like_dom_sf"/>
</dbReference>
<evidence type="ECO:0000256" key="10">
    <source>
        <dbReference type="ARBA" id="ARBA00023268"/>
    </source>
</evidence>
<evidence type="ECO:0000259" key="15">
    <source>
        <dbReference type="Pfam" id="PF00905"/>
    </source>
</evidence>
<dbReference type="SUPFAM" id="SSF56601">
    <property type="entry name" value="beta-lactamase/transpeptidase-like"/>
    <property type="match status" value="1"/>
</dbReference>
<dbReference type="Gene3D" id="2.60.40.10">
    <property type="entry name" value="Immunoglobulins"/>
    <property type="match status" value="1"/>
</dbReference>
<evidence type="ECO:0000256" key="14">
    <source>
        <dbReference type="SAM" id="Phobius"/>
    </source>
</evidence>
<gene>
    <name evidence="17" type="ORF">A2W52_00375</name>
</gene>
<evidence type="ECO:0000256" key="2">
    <source>
        <dbReference type="ARBA" id="ARBA00007739"/>
    </source>
</evidence>
<evidence type="ECO:0000256" key="3">
    <source>
        <dbReference type="ARBA" id="ARBA00022645"/>
    </source>
</evidence>
<keyword evidence="11" id="KW-0961">Cell wall biogenesis/degradation</keyword>
<dbReference type="EMBL" id="MHRJ01000016">
    <property type="protein sequence ID" value="OHA23051.1"/>
    <property type="molecule type" value="Genomic_DNA"/>
</dbReference>
<keyword evidence="14" id="KW-1133">Transmembrane helix</keyword>
<dbReference type="InterPro" id="IPR001460">
    <property type="entry name" value="PCN-bd_Tpept"/>
</dbReference>
<dbReference type="Gene3D" id="3.40.710.10">
    <property type="entry name" value="DD-peptidase/beta-lactamase superfamily"/>
    <property type="match status" value="1"/>
</dbReference>
<dbReference type="InterPro" id="IPR001264">
    <property type="entry name" value="Glyco_trans_51"/>
</dbReference>
<dbReference type="GO" id="GO:0006508">
    <property type="term" value="P:proteolysis"/>
    <property type="evidence" value="ECO:0007669"/>
    <property type="project" value="UniProtKB-KW"/>
</dbReference>
<sequence length="869" mass="97051">MPHHRKRRRVIRSIILLTLSGALLSTGFFVLWVSSWKLPSLSEFETRKVSESTKIYDRTGKLLLYDLHKNAKRTVVPYGEISRNIKNATVAIEDSEFWQHRGVRIKAILRAVSANLFSGNLLGGQGGSTITQQVVKNSLLTNEKKISRKLKEWMLALRLEKSFDKETILSLYLNEIPYGGTLYGIEEASQAYLGKSSRDLSAAEAAYLAALPNAPTYFSPYGNHRDELEERKNLVLRRMKEIGFITETEYEKARKEVICAPSTADEKTSGAPKTNTAASGKKNVTCASFFKPNTEAGILAPHFIIFIRQYLEEKYGREALEENGFTVITTLDYELQKIAEETVKKYALENKEKFDAENAALVALDPATGQILAMVGSRDYFDMEIDGNFNVSLAHRQPGSAFKPFVYAAALEKGYTPETIVFDLPIEFSTECNPDGTPKRPEDADKCYKPENYDGTYRGPLTFRSALAQSVNVPAIEVLYLAGLKNSLRLAKDMGLSTLGSTDRYGLTLVLGGGEVRLLELTGAYGTFAAGGLRRQISGILRLEDKNGAVIEEWGNTDERVLKKETALTITDMLSDNKARAPAFGERSPLYFPGRDVAVKTGTTNDFRDAWIIGYTPNLVVGAWAGNNDNRPMHKIAAYIVAPLWNAFMSKALERRESVSFEKPLEKQVSSLPPILRGIWQGGKTYFVDKLSGKLATEYTPVELREERALREVHSTLYWIDKNNPAIQRTSAPQEDPQFEHWEYAVRKWAAEQGLSDETSASVPTEVDDLHRPEFAPVVSITAPPLGAVLKRNERAMTQISASSRFPISRVHYFINGTFIGSSAKDPWQLSFLPEDFESALSLSNELTAVVYDIFQNKGQNSMKFTVTD</sequence>
<dbReference type="InterPro" id="IPR013783">
    <property type="entry name" value="Ig-like_fold"/>
</dbReference>
<evidence type="ECO:0000256" key="4">
    <source>
        <dbReference type="ARBA" id="ARBA00022670"/>
    </source>
</evidence>
<dbReference type="GO" id="GO:0030288">
    <property type="term" value="C:outer membrane-bounded periplasmic space"/>
    <property type="evidence" value="ECO:0007669"/>
    <property type="project" value="TreeGrafter"/>
</dbReference>